<proteinExistence type="predicted"/>
<reference evidence="1 2" key="1">
    <citation type="submission" date="2020-02" db="EMBL/GenBank/DDBJ databases">
        <title>Out from the shadows clarifying the taxonomy of the family Cryomorphaceae and related taxa by utilizing the GTDB taxonomic framework.</title>
        <authorList>
            <person name="Bowman J.P."/>
        </authorList>
    </citation>
    <scope>NUCLEOTIDE SEQUENCE [LARGE SCALE GENOMIC DNA]</scope>
    <source>
        <strain evidence="1 2">QSSC 1-22</strain>
    </source>
</reference>
<keyword evidence="2" id="KW-1185">Reference proteome</keyword>
<evidence type="ECO:0000313" key="1">
    <source>
        <dbReference type="EMBL" id="NEN23577.1"/>
    </source>
</evidence>
<dbReference type="Proteomes" id="UP000486602">
    <property type="component" value="Unassembled WGS sequence"/>
</dbReference>
<accession>A0A7K3WPK9</accession>
<dbReference type="RefSeq" id="WP_163284944.1">
    <property type="nucleotide sequence ID" value="NZ_JAAGVY010000012.1"/>
</dbReference>
<dbReference type="AlphaFoldDB" id="A0A7K3WPK9"/>
<name>A0A7K3WPK9_9FLAO</name>
<evidence type="ECO:0000313" key="2">
    <source>
        <dbReference type="Proteomes" id="UP000486602"/>
    </source>
</evidence>
<dbReference type="EMBL" id="JAAGVY010000012">
    <property type="protein sequence ID" value="NEN23577.1"/>
    <property type="molecule type" value="Genomic_DNA"/>
</dbReference>
<organism evidence="1 2">
    <name type="scientific">Cryomorpha ignava</name>
    <dbReference type="NCBI Taxonomy" id="101383"/>
    <lineage>
        <taxon>Bacteria</taxon>
        <taxon>Pseudomonadati</taxon>
        <taxon>Bacteroidota</taxon>
        <taxon>Flavobacteriia</taxon>
        <taxon>Flavobacteriales</taxon>
        <taxon>Cryomorphaceae</taxon>
        <taxon>Cryomorpha</taxon>
    </lineage>
</organism>
<comment type="caution">
    <text evidence="1">The sequence shown here is derived from an EMBL/GenBank/DDBJ whole genome shotgun (WGS) entry which is preliminary data.</text>
</comment>
<gene>
    <name evidence="1" type="ORF">G3O08_08695</name>
</gene>
<sequence>MAATVERDWATRNPEGMFHEDPGPMYLLYNFDIGGDQPKPKHQEFIESTDFSVFLTQQLHRARCIEVIGVASESGRQRTNLTLSARRSVEVRQRIINQIESLQRQGQFDRFDNVFLNRMVTASALGANSVILRRASDQMIIPVNEEGEGYALSRAVLIRANPAGRLTPAQVEIIGREYIRMKYRSLRLPRDFRFNDLWTPSTTALRMLVPDLYVRFNTSPRRSRGMGVPDGRPWGQYTPSYRAMEALFGSRDMHTRMGNKFQNMMFTPSDVHRAIVEVMKEAEAAKNVLHGLERELYQWAMRSGATGGGSLGRESLRHYQHFRDAVFLREEICLLKFNGFRPIHFSGVTDTQGRSSLR</sequence>
<protein>
    <submittedName>
        <fullName evidence="1">Uncharacterized protein</fullName>
    </submittedName>
</protein>